<evidence type="ECO:0000256" key="5">
    <source>
        <dbReference type="ARBA" id="ARBA00022695"/>
    </source>
</evidence>
<evidence type="ECO:0000256" key="1">
    <source>
        <dbReference type="ARBA" id="ARBA00002324"/>
    </source>
</evidence>
<evidence type="ECO:0000256" key="10">
    <source>
        <dbReference type="HAMAP-Rule" id="MF_00244"/>
    </source>
</evidence>
<evidence type="ECO:0000313" key="13">
    <source>
        <dbReference type="Proteomes" id="UP000622860"/>
    </source>
</evidence>
<dbReference type="EMBL" id="BMFR01000001">
    <property type="protein sequence ID" value="GGG63163.1"/>
    <property type="molecule type" value="Genomic_DNA"/>
</dbReference>
<keyword evidence="6 10" id="KW-0547">Nucleotide-binding</keyword>
<keyword evidence="3 10" id="KW-0662">Pyridine nucleotide biosynthesis</keyword>
<dbReference type="NCBIfam" id="NF000840">
    <property type="entry name" value="PRK00071.1-3"/>
    <property type="match status" value="1"/>
</dbReference>
<dbReference type="GO" id="GO:0009435">
    <property type="term" value="P:NAD+ biosynthetic process"/>
    <property type="evidence" value="ECO:0007669"/>
    <property type="project" value="UniProtKB-UniRule"/>
</dbReference>
<dbReference type="RefSeq" id="WP_188453596.1">
    <property type="nucleotide sequence ID" value="NZ_BMFR01000001.1"/>
</dbReference>
<dbReference type="GO" id="GO:0005524">
    <property type="term" value="F:ATP binding"/>
    <property type="evidence" value="ECO:0007669"/>
    <property type="project" value="UniProtKB-KW"/>
</dbReference>
<dbReference type="SUPFAM" id="SSF52374">
    <property type="entry name" value="Nucleotidylyl transferase"/>
    <property type="match status" value="1"/>
</dbReference>
<evidence type="ECO:0000256" key="7">
    <source>
        <dbReference type="ARBA" id="ARBA00022840"/>
    </source>
</evidence>
<reference evidence="12" key="1">
    <citation type="journal article" date="2014" name="Int. J. Syst. Evol. Microbiol.">
        <title>Complete genome sequence of Corynebacterium casei LMG S-19264T (=DSM 44701T), isolated from a smear-ripened cheese.</title>
        <authorList>
            <consortium name="US DOE Joint Genome Institute (JGI-PGF)"/>
            <person name="Walter F."/>
            <person name="Albersmeier A."/>
            <person name="Kalinowski J."/>
            <person name="Ruckert C."/>
        </authorList>
    </citation>
    <scope>NUCLEOTIDE SEQUENCE</scope>
    <source>
        <strain evidence="12">CGMCC 1.12754</strain>
    </source>
</reference>
<evidence type="ECO:0000313" key="12">
    <source>
        <dbReference type="EMBL" id="GGG63163.1"/>
    </source>
</evidence>
<dbReference type="NCBIfam" id="TIGR00125">
    <property type="entry name" value="cyt_tran_rel"/>
    <property type="match status" value="1"/>
</dbReference>
<keyword evidence="4 10" id="KW-0808">Transferase</keyword>
<dbReference type="GO" id="GO:0004515">
    <property type="term" value="F:nicotinate-nucleotide adenylyltransferase activity"/>
    <property type="evidence" value="ECO:0007669"/>
    <property type="project" value="UniProtKB-UniRule"/>
</dbReference>
<comment type="catalytic activity">
    <reaction evidence="9 10">
        <text>nicotinate beta-D-ribonucleotide + ATP + H(+) = deamido-NAD(+) + diphosphate</text>
        <dbReference type="Rhea" id="RHEA:22860"/>
        <dbReference type="ChEBI" id="CHEBI:15378"/>
        <dbReference type="ChEBI" id="CHEBI:30616"/>
        <dbReference type="ChEBI" id="CHEBI:33019"/>
        <dbReference type="ChEBI" id="CHEBI:57502"/>
        <dbReference type="ChEBI" id="CHEBI:58437"/>
        <dbReference type="EC" id="2.7.7.18"/>
    </reaction>
</comment>
<dbReference type="AlphaFoldDB" id="A0A917H055"/>
<dbReference type="Gene3D" id="3.40.50.620">
    <property type="entry name" value="HUPs"/>
    <property type="match status" value="1"/>
</dbReference>
<reference evidence="12" key="2">
    <citation type="submission" date="2020-09" db="EMBL/GenBank/DDBJ databases">
        <authorList>
            <person name="Sun Q."/>
            <person name="Zhou Y."/>
        </authorList>
    </citation>
    <scope>NUCLEOTIDE SEQUENCE</scope>
    <source>
        <strain evidence="12">CGMCC 1.12754</strain>
    </source>
</reference>
<evidence type="ECO:0000256" key="9">
    <source>
        <dbReference type="ARBA" id="ARBA00048721"/>
    </source>
</evidence>
<dbReference type="InterPro" id="IPR004821">
    <property type="entry name" value="Cyt_trans-like"/>
</dbReference>
<dbReference type="Pfam" id="PF01467">
    <property type="entry name" value="CTP_transf_like"/>
    <property type="match status" value="1"/>
</dbReference>
<comment type="similarity">
    <text evidence="10">Belongs to the NadD family.</text>
</comment>
<dbReference type="Proteomes" id="UP000622860">
    <property type="component" value="Unassembled WGS sequence"/>
</dbReference>
<dbReference type="PANTHER" id="PTHR39321">
    <property type="entry name" value="NICOTINATE-NUCLEOTIDE ADENYLYLTRANSFERASE-RELATED"/>
    <property type="match status" value="1"/>
</dbReference>
<evidence type="ECO:0000256" key="3">
    <source>
        <dbReference type="ARBA" id="ARBA00022642"/>
    </source>
</evidence>
<evidence type="ECO:0000256" key="4">
    <source>
        <dbReference type="ARBA" id="ARBA00022679"/>
    </source>
</evidence>
<dbReference type="InterPro" id="IPR014729">
    <property type="entry name" value="Rossmann-like_a/b/a_fold"/>
</dbReference>
<name>A0A917H055_9BACI</name>
<dbReference type="EC" id="2.7.7.18" evidence="10"/>
<gene>
    <name evidence="10 12" type="primary">nadD</name>
    <name evidence="12" type="ORF">GCM10011398_03200</name>
</gene>
<protein>
    <recommendedName>
        <fullName evidence="10">Probable nicotinate-nucleotide adenylyltransferase</fullName>
        <ecNumber evidence="10">2.7.7.18</ecNumber>
    </recommendedName>
    <alternativeName>
        <fullName evidence="10">Deamido-NAD(+) diphosphorylase</fullName>
    </alternativeName>
    <alternativeName>
        <fullName evidence="10">Deamido-NAD(+) pyrophosphorylase</fullName>
    </alternativeName>
    <alternativeName>
        <fullName evidence="10">Nicotinate mononucleotide adenylyltransferase</fullName>
        <shortName evidence="10">NaMN adenylyltransferase</shortName>
    </alternativeName>
</protein>
<feature type="domain" description="Cytidyltransferase-like" evidence="11">
    <location>
        <begin position="6"/>
        <end position="161"/>
    </location>
</feature>
<dbReference type="NCBIfam" id="TIGR00482">
    <property type="entry name" value="nicotinate (nicotinamide) nucleotide adenylyltransferase"/>
    <property type="match status" value="1"/>
</dbReference>
<sequence>MKRVGILGGTFDPPHLGHLVIAEEVRIALLLDEVWFIPSYEPPHKEKARTSSLDRIAMVNLAIDHNEAFKLNTIEVERLGKSYTFDTIRALNDAYPDIDFYFIIGADMVEYLPHWNRINDLIEIVNFVGVKRTGYNLNTDYPIQKIDIPMIDISSTLIRNRILTKKSIRYLVPQDVEAFIKGKRLYENK</sequence>
<dbReference type="CDD" id="cd02165">
    <property type="entry name" value="NMNAT"/>
    <property type="match status" value="1"/>
</dbReference>
<keyword evidence="5 10" id="KW-0548">Nucleotidyltransferase</keyword>
<evidence type="ECO:0000256" key="2">
    <source>
        <dbReference type="ARBA" id="ARBA00005019"/>
    </source>
</evidence>
<accession>A0A917H055</accession>
<comment type="function">
    <text evidence="1 10">Catalyzes the reversible adenylation of nicotinate mononucleotide (NaMN) to nicotinic acid adenine dinucleotide (NaAD).</text>
</comment>
<dbReference type="NCBIfam" id="NF000841">
    <property type="entry name" value="PRK00071.1-4"/>
    <property type="match status" value="1"/>
</dbReference>
<proteinExistence type="inferred from homology"/>
<organism evidence="12 13">
    <name type="scientific">Virgibacillus oceani</name>
    <dbReference type="NCBI Taxonomy" id="1479511"/>
    <lineage>
        <taxon>Bacteria</taxon>
        <taxon>Bacillati</taxon>
        <taxon>Bacillota</taxon>
        <taxon>Bacilli</taxon>
        <taxon>Bacillales</taxon>
        <taxon>Bacillaceae</taxon>
        <taxon>Virgibacillus</taxon>
    </lineage>
</organism>
<dbReference type="InterPro" id="IPR005248">
    <property type="entry name" value="NadD/NMNAT"/>
</dbReference>
<evidence type="ECO:0000259" key="11">
    <source>
        <dbReference type="Pfam" id="PF01467"/>
    </source>
</evidence>
<keyword evidence="8 10" id="KW-0520">NAD</keyword>
<evidence type="ECO:0000256" key="6">
    <source>
        <dbReference type="ARBA" id="ARBA00022741"/>
    </source>
</evidence>
<comment type="caution">
    <text evidence="12">The sequence shown here is derived from an EMBL/GenBank/DDBJ whole genome shotgun (WGS) entry which is preliminary data.</text>
</comment>
<dbReference type="PANTHER" id="PTHR39321:SF3">
    <property type="entry name" value="PHOSPHOPANTETHEINE ADENYLYLTRANSFERASE"/>
    <property type="match status" value="1"/>
</dbReference>
<keyword evidence="13" id="KW-1185">Reference proteome</keyword>
<keyword evidence="7 10" id="KW-0067">ATP-binding</keyword>
<evidence type="ECO:0000256" key="8">
    <source>
        <dbReference type="ARBA" id="ARBA00023027"/>
    </source>
</evidence>
<dbReference type="HAMAP" id="MF_00244">
    <property type="entry name" value="NaMN_adenylyltr"/>
    <property type="match status" value="1"/>
</dbReference>
<comment type="pathway">
    <text evidence="2 10">Cofactor biosynthesis; NAD(+) biosynthesis; deamido-NAD(+) from nicotinate D-ribonucleotide: step 1/1.</text>
</comment>